<comment type="caution">
    <text evidence="1">The sequence shown here is derived from an EMBL/GenBank/DDBJ whole genome shotgun (WGS) entry which is preliminary data.</text>
</comment>
<dbReference type="AlphaFoldDB" id="A0A6L2JGW9"/>
<name>A0A6L2JGW9_TANCI</name>
<proteinExistence type="predicted"/>
<sequence length="103" mass="11476">MDLDFAQNNAVAKLHLLKQGDYEIITANSDGTSTSTISGPVTTEKKAQKKNDVKTRRMLLMVLSNEHLLTFTQYKDGKTLFEAIQARFGGNDATKKTQKTLLK</sequence>
<protein>
    <submittedName>
        <fullName evidence="1">Uncharacterized protein</fullName>
    </submittedName>
</protein>
<organism evidence="1">
    <name type="scientific">Tanacetum cinerariifolium</name>
    <name type="common">Dalmatian daisy</name>
    <name type="synonym">Chrysanthemum cinerariifolium</name>
    <dbReference type="NCBI Taxonomy" id="118510"/>
    <lineage>
        <taxon>Eukaryota</taxon>
        <taxon>Viridiplantae</taxon>
        <taxon>Streptophyta</taxon>
        <taxon>Embryophyta</taxon>
        <taxon>Tracheophyta</taxon>
        <taxon>Spermatophyta</taxon>
        <taxon>Magnoliopsida</taxon>
        <taxon>eudicotyledons</taxon>
        <taxon>Gunneridae</taxon>
        <taxon>Pentapetalae</taxon>
        <taxon>asterids</taxon>
        <taxon>campanulids</taxon>
        <taxon>Asterales</taxon>
        <taxon>Asteraceae</taxon>
        <taxon>Asteroideae</taxon>
        <taxon>Anthemideae</taxon>
        <taxon>Anthemidinae</taxon>
        <taxon>Tanacetum</taxon>
    </lineage>
</organism>
<dbReference type="EMBL" id="BKCJ010000749">
    <property type="protein sequence ID" value="GEU35932.1"/>
    <property type="molecule type" value="Genomic_DNA"/>
</dbReference>
<reference evidence="1" key="1">
    <citation type="journal article" date="2019" name="Sci. Rep.">
        <title>Draft genome of Tanacetum cinerariifolium, the natural source of mosquito coil.</title>
        <authorList>
            <person name="Yamashiro T."/>
            <person name="Shiraishi A."/>
            <person name="Satake H."/>
            <person name="Nakayama K."/>
        </authorList>
    </citation>
    <scope>NUCLEOTIDE SEQUENCE</scope>
</reference>
<accession>A0A6L2JGW9</accession>
<evidence type="ECO:0000313" key="1">
    <source>
        <dbReference type="EMBL" id="GEU35932.1"/>
    </source>
</evidence>
<gene>
    <name evidence="1" type="ORF">Tci_007910</name>
</gene>